<evidence type="ECO:0000313" key="2">
    <source>
        <dbReference type="EnsemblMetazoa" id="GPAI009599-PA"/>
    </source>
</evidence>
<reference evidence="3" key="1">
    <citation type="submission" date="2014-03" db="EMBL/GenBank/DDBJ databases">
        <authorList>
            <person name="Aksoy S."/>
            <person name="Warren W."/>
            <person name="Wilson R.K."/>
        </authorList>
    </citation>
    <scope>NUCLEOTIDE SEQUENCE [LARGE SCALE GENOMIC DNA]</scope>
    <source>
        <strain evidence="3">IAEA</strain>
    </source>
</reference>
<dbReference type="VEuPathDB" id="VectorBase:GPAI009599"/>
<accession>A0A1A9ZBH8</accession>
<protein>
    <submittedName>
        <fullName evidence="2">Uncharacterized protein</fullName>
    </submittedName>
</protein>
<evidence type="ECO:0000256" key="1">
    <source>
        <dbReference type="SAM" id="MobiDB-lite"/>
    </source>
</evidence>
<proteinExistence type="predicted"/>
<sequence>MAGPQVQRPHSAYYSGLNGSNGITSGMVTSTSTHTNLHAIRTISHDSELIYRGSNGNPISTGDPCTAGTSHSIIPQQPLLNRTGSNANISSIAGTGKNPSDALIVPAGNLPASNTSITNTATTKSTYSLKSSTKEKQCSLDVIVDAAQSNNNQLEDDVEQGKSRRSSRHRHRPLHRRFLNYLKTFFNRTTTQHAFSHSTCTLELELKYKSVPKIKDNCPKASSQTFIFEIVSCTHRQIFESSVNMLLDQVVLFNEYIQRVLNFSEAIYPYTTVLSATTIPIQSDPSCRQSQVQKQTSTAAKIAKQLSFTTAGQ</sequence>
<dbReference type="AlphaFoldDB" id="A0A1A9ZBH8"/>
<dbReference type="Proteomes" id="UP000092445">
    <property type="component" value="Unassembled WGS sequence"/>
</dbReference>
<name>A0A1A9ZBH8_GLOPL</name>
<dbReference type="EnsemblMetazoa" id="GPAI009599-RA">
    <property type="protein sequence ID" value="GPAI009599-PA"/>
    <property type="gene ID" value="GPAI009599"/>
</dbReference>
<reference evidence="2" key="2">
    <citation type="submission" date="2020-05" db="UniProtKB">
        <authorList>
            <consortium name="EnsemblMetazoa"/>
        </authorList>
    </citation>
    <scope>IDENTIFICATION</scope>
    <source>
        <strain evidence="2">IAEA</strain>
    </source>
</reference>
<evidence type="ECO:0000313" key="3">
    <source>
        <dbReference type="Proteomes" id="UP000092445"/>
    </source>
</evidence>
<keyword evidence="3" id="KW-1185">Reference proteome</keyword>
<feature type="region of interest" description="Disordered" evidence="1">
    <location>
        <begin position="151"/>
        <end position="171"/>
    </location>
</feature>
<organism evidence="2 3">
    <name type="scientific">Glossina pallidipes</name>
    <name type="common">Tsetse fly</name>
    <dbReference type="NCBI Taxonomy" id="7398"/>
    <lineage>
        <taxon>Eukaryota</taxon>
        <taxon>Metazoa</taxon>
        <taxon>Ecdysozoa</taxon>
        <taxon>Arthropoda</taxon>
        <taxon>Hexapoda</taxon>
        <taxon>Insecta</taxon>
        <taxon>Pterygota</taxon>
        <taxon>Neoptera</taxon>
        <taxon>Endopterygota</taxon>
        <taxon>Diptera</taxon>
        <taxon>Brachycera</taxon>
        <taxon>Muscomorpha</taxon>
        <taxon>Hippoboscoidea</taxon>
        <taxon>Glossinidae</taxon>
        <taxon>Glossina</taxon>
    </lineage>
</organism>
<dbReference type="STRING" id="7398.A0A1A9ZBH8"/>